<sequence length="146" mass="16813">MKPDAKYDALFDRLNIKSTDHILEIGCGWGHCAIRAVKRFGCKWTGLTISEQQFELCKKRIKEAGLEDKIDIKFLDYRFDLHFWGMRILGKICKILGETGIYDKVISIEMIEAVGHEYFPIYFSTICNRLRPGGIAAIQGLLDFYV</sequence>
<dbReference type="InterPro" id="IPR050723">
    <property type="entry name" value="CFA/CMAS"/>
</dbReference>
<dbReference type="SUPFAM" id="SSF53335">
    <property type="entry name" value="S-adenosyl-L-methionine-dependent methyltransferases"/>
    <property type="match status" value="1"/>
</dbReference>
<keyword evidence="1" id="KW-1185">Reference proteome</keyword>
<organism evidence="1 2">
    <name type="scientific">Panagrolaimus superbus</name>
    <dbReference type="NCBI Taxonomy" id="310955"/>
    <lineage>
        <taxon>Eukaryota</taxon>
        <taxon>Metazoa</taxon>
        <taxon>Ecdysozoa</taxon>
        <taxon>Nematoda</taxon>
        <taxon>Chromadorea</taxon>
        <taxon>Rhabditida</taxon>
        <taxon>Tylenchina</taxon>
        <taxon>Panagrolaimomorpha</taxon>
        <taxon>Panagrolaimoidea</taxon>
        <taxon>Panagrolaimidae</taxon>
        <taxon>Panagrolaimus</taxon>
    </lineage>
</organism>
<protein>
    <submittedName>
        <fullName evidence="2">Cyclopropane-fatty-acyl-phospholipid synthase</fullName>
    </submittedName>
</protein>
<name>A0A914Y7Z4_9BILA</name>
<dbReference type="CDD" id="cd02440">
    <property type="entry name" value="AdoMet_MTases"/>
    <property type="match status" value="1"/>
</dbReference>
<dbReference type="WBParaSite" id="PSU_v2.g15395.t1">
    <property type="protein sequence ID" value="PSU_v2.g15395.t1"/>
    <property type="gene ID" value="PSU_v2.g15395"/>
</dbReference>
<evidence type="ECO:0000313" key="1">
    <source>
        <dbReference type="Proteomes" id="UP000887577"/>
    </source>
</evidence>
<evidence type="ECO:0000313" key="2">
    <source>
        <dbReference type="WBParaSite" id="PSU_v2.g15395.t1"/>
    </source>
</evidence>
<accession>A0A914Y7Z4</accession>
<dbReference type="Pfam" id="PF02353">
    <property type="entry name" value="CMAS"/>
    <property type="match status" value="1"/>
</dbReference>
<dbReference type="PANTHER" id="PTHR43667">
    <property type="entry name" value="CYCLOPROPANE-FATTY-ACYL-PHOSPHOLIPID SYNTHASE"/>
    <property type="match status" value="1"/>
</dbReference>
<dbReference type="InterPro" id="IPR029063">
    <property type="entry name" value="SAM-dependent_MTases_sf"/>
</dbReference>
<dbReference type="Gene3D" id="3.40.50.150">
    <property type="entry name" value="Vaccinia Virus protein VP39"/>
    <property type="match status" value="1"/>
</dbReference>
<reference evidence="2" key="1">
    <citation type="submission" date="2022-11" db="UniProtKB">
        <authorList>
            <consortium name="WormBaseParasite"/>
        </authorList>
    </citation>
    <scope>IDENTIFICATION</scope>
</reference>
<proteinExistence type="predicted"/>
<dbReference type="Proteomes" id="UP000887577">
    <property type="component" value="Unplaced"/>
</dbReference>
<dbReference type="AlphaFoldDB" id="A0A914Y7Z4"/>
<dbReference type="PANTHER" id="PTHR43667:SF2">
    <property type="entry name" value="FATTY ACID C-METHYL TRANSFERASE"/>
    <property type="match status" value="1"/>
</dbReference>